<dbReference type="RefSeq" id="WP_188564025.1">
    <property type="nucleotide sequence ID" value="NZ_BMED01000001.1"/>
</dbReference>
<feature type="transmembrane region" description="Helical" evidence="1">
    <location>
        <begin position="74"/>
        <end position="90"/>
    </location>
</feature>
<name>A0A916X9T0_9BURK</name>
<feature type="transmembrane region" description="Helical" evidence="1">
    <location>
        <begin position="28"/>
        <end position="45"/>
    </location>
</feature>
<dbReference type="Pfam" id="PF10734">
    <property type="entry name" value="DUF2523"/>
    <property type="match status" value="1"/>
</dbReference>
<organism evidence="2 3">
    <name type="scientific">Undibacterium terreum</name>
    <dbReference type="NCBI Taxonomy" id="1224302"/>
    <lineage>
        <taxon>Bacteria</taxon>
        <taxon>Pseudomonadati</taxon>
        <taxon>Pseudomonadota</taxon>
        <taxon>Betaproteobacteria</taxon>
        <taxon>Burkholderiales</taxon>
        <taxon>Oxalobacteraceae</taxon>
        <taxon>Undibacterium</taxon>
    </lineage>
</organism>
<dbReference type="Proteomes" id="UP000637423">
    <property type="component" value="Unassembled WGS sequence"/>
</dbReference>
<keyword evidence="1" id="KW-0472">Membrane</keyword>
<gene>
    <name evidence="2" type="ORF">GCM10011396_00720</name>
</gene>
<comment type="caution">
    <text evidence="2">The sequence shown here is derived from an EMBL/GenBank/DDBJ whole genome shotgun (WGS) entry which is preliminary data.</text>
</comment>
<dbReference type="EMBL" id="BMED01000001">
    <property type="protein sequence ID" value="GGC57726.1"/>
    <property type="molecule type" value="Genomic_DNA"/>
</dbReference>
<sequence>MQFLVAALIGGLVQIAASLVGRVLMALFVGYVTYTGFSATTNLIVDQMKSSLLGMPSDIASFLGWLWVDKALSMMVSAFTAALAVKLAGGDKLTKMVIKK</sequence>
<accession>A0A916X9T0</accession>
<reference evidence="2" key="1">
    <citation type="journal article" date="2014" name="Int. J. Syst. Evol. Microbiol.">
        <title>Complete genome sequence of Corynebacterium casei LMG S-19264T (=DSM 44701T), isolated from a smear-ripened cheese.</title>
        <authorList>
            <consortium name="US DOE Joint Genome Institute (JGI-PGF)"/>
            <person name="Walter F."/>
            <person name="Albersmeier A."/>
            <person name="Kalinowski J."/>
            <person name="Ruckert C."/>
        </authorList>
    </citation>
    <scope>NUCLEOTIDE SEQUENCE</scope>
    <source>
        <strain evidence="2">CGMCC 1.10998</strain>
    </source>
</reference>
<proteinExistence type="predicted"/>
<dbReference type="InterPro" id="IPR019670">
    <property type="entry name" value="DUF2523"/>
</dbReference>
<evidence type="ECO:0000256" key="1">
    <source>
        <dbReference type="SAM" id="Phobius"/>
    </source>
</evidence>
<keyword evidence="1" id="KW-0812">Transmembrane</keyword>
<dbReference type="AlphaFoldDB" id="A0A916X9T0"/>
<evidence type="ECO:0000313" key="3">
    <source>
        <dbReference type="Proteomes" id="UP000637423"/>
    </source>
</evidence>
<keyword evidence="1" id="KW-1133">Transmembrane helix</keyword>
<evidence type="ECO:0000313" key="2">
    <source>
        <dbReference type="EMBL" id="GGC57726.1"/>
    </source>
</evidence>
<keyword evidence="3" id="KW-1185">Reference proteome</keyword>
<protein>
    <recommendedName>
        <fullName evidence="4">DUF2523 domain-containing protein</fullName>
    </recommendedName>
</protein>
<reference evidence="2" key="2">
    <citation type="submission" date="2020-09" db="EMBL/GenBank/DDBJ databases">
        <authorList>
            <person name="Sun Q."/>
            <person name="Zhou Y."/>
        </authorList>
    </citation>
    <scope>NUCLEOTIDE SEQUENCE</scope>
    <source>
        <strain evidence="2">CGMCC 1.10998</strain>
    </source>
</reference>
<evidence type="ECO:0008006" key="4">
    <source>
        <dbReference type="Google" id="ProtNLM"/>
    </source>
</evidence>